<evidence type="ECO:0000313" key="2">
    <source>
        <dbReference type="Proteomes" id="UP001167871"/>
    </source>
</evidence>
<evidence type="ECO:0000313" key="1">
    <source>
        <dbReference type="EMBL" id="MDN0048121.1"/>
    </source>
</evidence>
<gene>
    <name evidence="1" type="ORF">QVO10_01750</name>
</gene>
<keyword evidence="1" id="KW-0808">Transferase</keyword>
<proteinExistence type="predicted"/>
<organism evidence="1 2">
    <name type="scientific">Bacteroides gallinaceum</name>
    <dbReference type="NCBI Taxonomy" id="1462571"/>
    <lineage>
        <taxon>Bacteria</taxon>
        <taxon>Pseudomonadati</taxon>
        <taxon>Bacteroidota</taxon>
        <taxon>Bacteroidia</taxon>
        <taxon>Bacteroidales</taxon>
        <taxon>Bacteroidaceae</taxon>
        <taxon>Bacteroides</taxon>
    </lineage>
</organism>
<sequence length="186" mass="21321">MAMDKNITGQANKVMVWLMKYYPVRIKNVGEQQKADRQTIWDFKDGRAYEQVAQMTARHLQELFGSRITSIVFSCVPASTAEKNELRYKRFSERVCELTHAINGYPHMQVSAGRLAVHEHRRDETEARTTQMADYDTDFFKGKDVLLFDDIITKGISYATTADYLEACGANVLGGLFLAKTFYKVR</sequence>
<name>A0ABT7X230_9BACE</name>
<dbReference type="CDD" id="cd06223">
    <property type="entry name" value="PRTases_typeI"/>
    <property type="match status" value="1"/>
</dbReference>
<keyword evidence="1" id="KW-0328">Glycosyltransferase</keyword>
<dbReference type="RefSeq" id="WP_301638931.1">
    <property type="nucleotide sequence ID" value="NZ_JAUEII010000002.1"/>
</dbReference>
<accession>A0ABT7X230</accession>
<dbReference type="InterPro" id="IPR029057">
    <property type="entry name" value="PRTase-like"/>
</dbReference>
<dbReference type="Proteomes" id="UP001167871">
    <property type="component" value="Unassembled WGS sequence"/>
</dbReference>
<reference evidence="1" key="2">
    <citation type="submission" date="2024-05" db="EMBL/GenBank/DDBJ databases">
        <title>Identification and characterization of horizontal gene transfer across gut microbiota members of farm animals based on homology search.</title>
        <authorList>
            <person name="Schwarzerova J."/>
            <person name="Nykrynova M."/>
            <person name="Jureckova K."/>
            <person name="Cejkova D."/>
            <person name="Rychlik I."/>
        </authorList>
    </citation>
    <scope>NUCLEOTIDE SEQUENCE</scope>
    <source>
        <strain evidence="1">84_SSukc20</strain>
    </source>
</reference>
<dbReference type="SUPFAM" id="SSF53271">
    <property type="entry name" value="PRTase-like"/>
    <property type="match status" value="1"/>
</dbReference>
<reference evidence="1" key="1">
    <citation type="submission" date="2023-06" db="EMBL/GenBank/DDBJ databases">
        <authorList>
            <person name="Zeman M."/>
            <person name="Kubasova T."/>
            <person name="Jahodarova E."/>
            <person name="Nykrynova M."/>
            <person name="Rychlik I."/>
        </authorList>
    </citation>
    <scope>NUCLEOTIDE SEQUENCE</scope>
    <source>
        <strain evidence="1">84_SSukc20</strain>
    </source>
</reference>
<dbReference type="Gene3D" id="3.40.50.2020">
    <property type="match status" value="1"/>
</dbReference>
<keyword evidence="2" id="KW-1185">Reference proteome</keyword>
<dbReference type="EMBL" id="JAUEII010000002">
    <property type="protein sequence ID" value="MDN0048121.1"/>
    <property type="molecule type" value="Genomic_DNA"/>
</dbReference>
<dbReference type="GO" id="GO:0016757">
    <property type="term" value="F:glycosyltransferase activity"/>
    <property type="evidence" value="ECO:0007669"/>
    <property type="project" value="UniProtKB-KW"/>
</dbReference>
<protein>
    <submittedName>
        <fullName evidence="1">Phosphoribosyltransferase</fullName>
    </submittedName>
</protein>
<dbReference type="InterPro" id="IPR000836">
    <property type="entry name" value="PRTase_dom"/>
</dbReference>
<comment type="caution">
    <text evidence="1">The sequence shown here is derived from an EMBL/GenBank/DDBJ whole genome shotgun (WGS) entry which is preliminary data.</text>
</comment>